<dbReference type="STRING" id="578462.A0A0L0SXE9"/>
<feature type="compositionally biased region" description="Polar residues" evidence="1">
    <location>
        <begin position="50"/>
        <end position="67"/>
    </location>
</feature>
<proteinExistence type="predicted"/>
<organism evidence="2 3">
    <name type="scientific">Allomyces macrogynus (strain ATCC 38327)</name>
    <name type="common">Allomyces javanicus var. macrogynus</name>
    <dbReference type="NCBI Taxonomy" id="578462"/>
    <lineage>
        <taxon>Eukaryota</taxon>
        <taxon>Fungi</taxon>
        <taxon>Fungi incertae sedis</taxon>
        <taxon>Blastocladiomycota</taxon>
        <taxon>Blastocladiomycetes</taxon>
        <taxon>Blastocladiales</taxon>
        <taxon>Blastocladiaceae</taxon>
        <taxon>Allomyces</taxon>
    </lineage>
</organism>
<dbReference type="OMA" id="HVEHRSI"/>
<evidence type="ECO:0000256" key="1">
    <source>
        <dbReference type="SAM" id="MobiDB-lite"/>
    </source>
</evidence>
<dbReference type="Proteomes" id="UP000054350">
    <property type="component" value="Unassembled WGS sequence"/>
</dbReference>
<dbReference type="PANTHER" id="PTHR28106:SF1">
    <property type="entry name" value="MITOCHONDRIAL ATPASE COMPLEX SUBUNIT ATP10"/>
    <property type="match status" value="1"/>
</dbReference>
<feature type="region of interest" description="Disordered" evidence="1">
    <location>
        <begin position="304"/>
        <end position="323"/>
    </location>
</feature>
<dbReference type="GO" id="GO:0033615">
    <property type="term" value="P:mitochondrial proton-transporting ATP synthase complex assembly"/>
    <property type="evidence" value="ECO:0007669"/>
    <property type="project" value="TreeGrafter"/>
</dbReference>
<dbReference type="OrthoDB" id="17089at2759"/>
<protein>
    <submittedName>
        <fullName evidence="2">Uncharacterized protein</fullName>
    </submittedName>
</protein>
<reference evidence="3" key="2">
    <citation type="submission" date="2009-11" db="EMBL/GenBank/DDBJ databases">
        <title>The Genome Sequence of Allomyces macrogynus strain ATCC 38327.</title>
        <authorList>
            <consortium name="The Broad Institute Genome Sequencing Platform"/>
            <person name="Russ C."/>
            <person name="Cuomo C."/>
            <person name="Shea T."/>
            <person name="Young S.K."/>
            <person name="Zeng Q."/>
            <person name="Koehrsen M."/>
            <person name="Haas B."/>
            <person name="Borodovsky M."/>
            <person name="Guigo R."/>
            <person name="Alvarado L."/>
            <person name="Berlin A."/>
            <person name="Borenstein D."/>
            <person name="Chen Z."/>
            <person name="Engels R."/>
            <person name="Freedman E."/>
            <person name="Gellesch M."/>
            <person name="Goldberg J."/>
            <person name="Griggs A."/>
            <person name="Gujja S."/>
            <person name="Heiman D."/>
            <person name="Hepburn T."/>
            <person name="Howarth C."/>
            <person name="Jen D."/>
            <person name="Larson L."/>
            <person name="Lewis B."/>
            <person name="Mehta T."/>
            <person name="Park D."/>
            <person name="Pearson M."/>
            <person name="Roberts A."/>
            <person name="Saif S."/>
            <person name="Shenoy N."/>
            <person name="Sisk P."/>
            <person name="Stolte C."/>
            <person name="Sykes S."/>
            <person name="Walk T."/>
            <person name="White J."/>
            <person name="Yandava C."/>
            <person name="Burger G."/>
            <person name="Gray M.W."/>
            <person name="Holland P.W.H."/>
            <person name="King N."/>
            <person name="Lang F.B.F."/>
            <person name="Roger A.J."/>
            <person name="Ruiz-Trillo I."/>
            <person name="Lander E."/>
            <person name="Nusbaum C."/>
        </authorList>
    </citation>
    <scope>NUCLEOTIDE SEQUENCE [LARGE SCALE GENOMIC DNA]</scope>
    <source>
        <strain evidence="3">ATCC 38327</strain>
    </source>
</reference>
<dbReference type="PANTHER" id="PTHR28106">
    <property type="entry name" value="MITOCHONDRIAL ATPASE COMPLEX SUBUNIT ATP10"/>
    <property type="match status" value="1"/>
</dbReference>
<evidence type="ECO:0000313" key="2">
    <source>
        <dbReference type="EMBL" id="KNE67182.1"/>
    </source>
</evidence>
<evidence type="ECO:0000313" key="3">
    <source>
        <dbReference type="Proteomes" id="UP000054350"/>
    </source>
</evidence>
<gene>
    <name evidence="2" type="ORF">AMAG_12250</name>
</gene>
<feature type="compositionally biased region" description="Low complexity" evidence="1">
    <location>
        <begin position="68"/>
        <end position="78"/>
    </location>
</feature>
<feature type="compositionally biased region" description="Low complexity" evidence="1">
    <location>
        <begin position="304"/>
        <end position="313"/>
    </location>
</feature>
<reference evidence="2 3" key="1">
    <citation type="submission" date="2009-11" db="EMBL/GenBank/DDBJ databases">
        <title>Annotation of Allomyces macrogynus ATCC 38327.</title>
        <authorList>
            <consortium name="The Broad Institute Genome Sequencing Platform"/>
            <person name="Russ C."/>
            <person name="Cuomo C."/>
            <person name="Burger G."/>
            <person name="Gray M.W."/>
            <person name="Holland P.W.H."/>
            <person name="King N."/>
            <person name="Lang F.B.F."/>
            <person name="Roger A.J."/>
            <person name="Ruiz-Trillo I."/>
            <person name="Young S.K."/>
            <person name="Zeng Q."/>
            <person name="Gargeya S."/>
            <person name="Fitzgerald M."/>
            <person name="Haas B."/>
            <person name="Abouelleil A."/>
            <person name="Alvarado L."/>
            <person name="Arachchi H.M."/>
            <person name="Berlin A."/>
            <person name="Chapman S.B."/>
            <person name="Gearin G."/>
            <person name="Goldberg J."/>
            <person name="Griggs A."/>
            <person name="Gujja S."/>
            <person name="Hansen M."/>
            <person name="Heiman D."/>
            <person name="Howarth C."/>
            <person name="Larimer J."/>
            <person name="Lui A."/>
            <person name="MacDonald P.J.P."/>
            <person name="McCowen C."/>
            <person name="Montmayeur A."/>
            <person name="Murphy C."/>
            <person name="Neiman D."/>
            <person name="Pearson M."/>
            <person name="Priest M."/>
            <person name="Roberts A."/>
            <person name="Saif S."/>
            <person name="Shea T."/>
            <person name="Sisk P."/>
            <person name="Stolte C."/>
            <person name="Sykes S."/>
            <person name="Wortman J."/>
            <person name="Nusbaum C."/>
            <person name="Birren B."/>
        </authorList>
    </citation>
    <scope>NUCLEOTIDE SEQUENCE [LARGE SCALE GENOMIC DNA]</scope>
    <source>
        <strain evidence="2 3">ATCC 38327</strain>
    </source>
</reference>
<dbReference type="AlphaFoldDB" id="A0A0L0SXE9"/>
<dbReference type="EMBL" id="GG745352">
    <property type="protein sequence ID" value="KNE67182.1"/>
    <property type="molecule type" value="Genomic_DNA"/>
</dbReference>
<dbReference type="eggNOG" id="KOG4614">
    <property type="taxonomic scope" value="Eukaryota"/>
</dbReference>
<name>A0A0L0SXE9_ALLM3</name>
<dbReference type="Pfam" id="PF05176">
    <property type="entry name" value="ATP-synt_10"/>
    <property type="match status" value="1"/>
</dbReference>
<dbReference type="GO" id="GO:0005743">
    <property type="term" value="C:mitochondrial inner membrane"/>
    <property type="evidence" value="ECO:0007669"/>
    <property type="project" value="TreeGrafter"/>
</dbReference>
<feature type="compositionally biased region" description="Low complexity" evidence="1">
    <location>
        <begin position="1"/>
        <end position="24"/>
    </location>
</feature>
<dbReference type="InterPro" id="IPR007849">
    <property type="entry name" value="ATP10"/>
</dbReference>
<feature type="region of interest" description="Disordered" evidence="1">
    <location>
        <begin position="1"/>
        <end position="86"/>
    </location>
</feature>
<keyword evidence="3" id="KW-1185">Reference proteome</keyword>
<sequence length="323" mass="35911">MYRVARQVAASAAARAPSHARALATSTPPPLIPPDLTSDHRKPNNPAVPASTNNSAPPTATTENAVQTDAAEPAADATPAPPQSLPRRIYSGLYNFFSKEERLKKRKAIQEEYHTSYWKDLKELNKTKGKLFIAASELATPQFSPAFPPFTVSPLNDMKNPIDLRDHIKKRGQAALITIAFNEYGDRHVKSFEAEFRTAFPQLPIYQLNLTEGSMRSYVVQASLPYIRQNVPADQRGDYFLSIFRDVERPLDMLRVTNRYLGWVFLVDPSGRVRWRAHGNATEEEREALRNVTGALLEEVEAAAAKAQTQQGGKQRGGKKTAA</sequence>
<dbReference type="VEuPathDB" id="FungiDB:AMAG_12250"/>
<accession>A0A0L0SXE9</accession>